<dbReference type="Pfam" id="PF20431">
    <property type="entry name" value="E_motif"/>
    <property type="match status" value="1"/>
</dbReference>
<dbReference type="PANTHER" id="PTHR47926:SF396">
    <property type="entry name" value="PENTATRICOPEPTIDE REPEAT-CONTAINING PROTEIN"/>
    <property type="match status" value="1"/>
</dbReference>
<feature type="domain" description="DYW" evidence="3">
    <location>
        <begin position="583"/>
        <end position="675"/>
    </location>
</feature>
<dbReference type="Pfam" id="PF14432">
    <property type="entry name" value="DYW_deaminase"/>
    <property type="match status" value="1"/>
</dbReference>
<feature type="repeat" description="PPR" evidence="2">
    <location>
        <begin position="268"/>
        <end position="302"/>
    </location>
</feature>
<feature type="repeat" description="PPR" evidence="2">
    <location>
        <begin position="166"/>
        <end position="196"/>
    </location>
</feature>
<dbReference type="NCBIfam" id="TIGR00756">
    <property type="entry name" value="PPR"/>
    <property type="match status" value="3"/>
</dbReference>
<dbReference type="InterPro" id="IPR046849">
    <property type="entry name" value="E2_motif"/>
</dbReference>
<dbReference type="Pfam" id="PF20430">
    <property type="entry name" value="Eplus_motif"/>
    <property type="match status" value="1"/>
</dbReference>
<dbReference type="GO" id="GO:0009451">
    <property type="term" value="P:RNA modification"/>
    <property type="evidence" value="ECO:0007669"/>
    <property type="project" value="InterPro"/>
</dbReference>
<evidence type="ECO:0000259" key="3">
    <source>
        <dbReference type="Pfam" id="PF14432"/>
    </source>
</evidence>
<organism evidence="4 5">
    <name type="scientific">Dendrobium catenatum</name>
    <dbReference type="NCBI Taxonomy" id="906689"/>
    <lineage>
        <taxon>Eukaryota</taxon>
        <taxon>Viridiplantae</taxon>
        <taxon>Streptophyta</taxon>
        <taxon>Embryophyta</taxon>
        <taxon>Tracheophyta</taxon>
        <taxon>Spermatophyta</taxon>
        <taxon>Magnoliopsida</taxon>
        <taxon>Liliopsida</taxon>
        <taxon>Asparagales</taxon>
        <taxon>Orchidaceae</taxon>
        <taxon>Epidendroideae</taxon>
        <taxon>Malaxideae</taxon>
        <taxon>Dendrobiinae</taxon>
        <taxon>Dendrobium</taxon>
    </lineage>
</organism>
<dbReference type="FunFam" id="1.25.40.10:FF:000285">
    <property type="entry name" value="Pentatricopeptide repeat-containing protein, chloroplastic"/>
    <property type="match status" value="1"/>
</dbReference>
<keyword evidence="1" id="KW-0677">Repeat</keyword>
<dbReference type="InterPro" id="IPR032867">
    <property type="entry name" value="DYW_dom"/>
</dbReference>
<dbReference type="FunFam" id="1.25.40.10:FF:000309">
    <property type="entry name" value="Pentatricopeptide repeat-containing protein, chloroplastic"/>
    <property type="match status" value="1"/>
</dbReference>
<evidence type="ECO:0000313" key="4">
    <source>
        <dbReference type="EMBL" id="PKU78530.1"/>
    </source>
</evidence>
<evidence type="ECO:0000256" key="1">
    <source>
        <dbReference type="ARBA" id="ARBA00022737"/>
    </source>
</evidence>
<proteinExistence type="predicted"/>
<keyword evidence="5" id="KW-1185">Reference proteome</keyword>
<sequence>MASRALLSRFSLPFFRFHSVCYSPALFLFTPSPLRYIVYPFHRMQKLHLSCSLAHQQLDEISQPELSCFNNTINRLSHRRSFSEVLLVYVTILRNGHLPNGLTLPCILKACTALPALVFGCAVHAHIIRLGFEAATFIQNGVIVMYSRFGEISTAHKVFDLLSLRNVVSWTSIMSGYAQNGFPLEALYIFRTMRLDSPIIPDFIALVSVLKAYIDVGDLGQGRCVHGLVVKFGLEDEPDLLITLTSLYAKCGQVNTARNMFDQVLSPELILWNAMISGYAKNGHADEAVELFKKMVARKVKPDSITLRSAILACAQVGSLEAAKWIWEFVSNSDLKDDVFVNTAIIDMYAKCGSVVLARRVFDNIPHKDVVVWSAMIMGYGLYGQGKEAICLFHEMIQSQIRPNDITFIGLLSACKHAGLVHDGRKYFYLMRNHGVEPRHQHYACLVDLLARAGHLEEAYEFIKGMPMAPEVTVWGALLNACRIHGQVELGKYAAERVFAIEPWNAGHYVQLSNIYASAGLWKDVARVRVLMRERGATKSMGFSSIEINGKLQSFYAGDKSHPRSKEILAMMDELERKLKKSGFLPHMDSVLHDLGPEEKELSLCNHSERIAMAYGLLCTPPGTTLRITKNLRACVNCHSATKLISKLVEREIIVRDANRFHHFKDGFCTCGDYW</sequence>
<dbReference type="InterPro" id="IPR046848">
    <property type="entry name" value="E_motif"/>
</dbReference>
<reference evidence="4 5" key="1">
    <citation type="journal article" date="2016" name="Sci. Rep.">
        <title>The Dendrobium catenatum Lindl. genome sequence provides insights into polysaccharide synthase, floral development and adaptive evolution.</title>
        <authorList>
            <person name="Zhang G.Q."/>
            <person name="Xu Q."/>
            <person name="Bian C."/>
            <person name="Tsai W.C."/>
            <person name="Yeh C.M."/>
            <person name="Liu K.W."/>
            <person name="Yoshida K."/>
            <person name="Zhang L.S."/>
            <person name="Chang S.B."/>
            <person name="Chen F."/>
            <person name="Shi Y."/>
            <person name="Su Y.Y."/>
            <person name="Zhang Y.Q."/>
            <person name="Chen L.J."/>
            <person name="Yin Y."/>
            <person name="Lin M."/>
            <person name="Huang H."/>
            <person name="Deng H."/>
            <person name="Wang Z.W."/>
            <person name="Zhu S.L."/>
            <person name="Zhao X."/>
            <person name="Deng C."/>
            <person name="Niu S.C."/>
            <person name="Huang J."/>
            <person name="Wang M."/>
            <person name="Liu G.H."/>
            <person name="Yang H.J."/>
            <person name="Xiao X.J."/>
            <person name="Hsiao Y.Y."/>
            <person name="Wu W.L."/>
            <person name="Chen Y.Y."/>
            <person name="Mitsuda N."/>
            <person name="Ohme-Takagi M."/>
            <person name="Luo Y.B."/>
            <person name="Van de Peer Y."/>
            <person name="Liu Z.J."/>
        </authorList>
    </citation>
    <scope>NUCLEOTIDE SEQUENCE [LARGE SCALE GENOMIC DNA]</scope>
    <source>
        <tissue evidence="4">The whole plant</tissue>
    </source>
</reference>
<feature type="repeat" description="PPR" evidence="2">
    <location>
        <begin position="404"/>
        <end position="438"/>
    </location>
</feature>
<gene>
    <name evidence="4" type="primary">PCMP-H43</name>
    <name evidence="4" type="ORF">MA16_Dca015811</name>
</gene>
<dbReference type="AlphaFoldDB" id="A0A2I0WS90"/>
<dbReference type="InterPro" id="IPR002885">
    <property type="entry name" value="PPR_rpt"/>
</dbReference>
<evidence type="ECO:0000313" key="5">
    <source>
        <dbReference type="Proteomes" id="UP000233837"/>
    </source>
</evidence>
<accession>A0A2I0WS90</accession>
<name>A0A2I0WS90_9ASPA</name>
<reference evidence="4 5" key="2">
    <citation type="journal article" date="2017" name="Nature">
        <title>The Apostasia genome and the evolution of orchids.</title>
        <authorList>
            <person name="Zhang G.Q."/>
            <person name="Liu K.W."/>
            <person name="Li Z."/>
            <person name="Lohaus R."/>
            <person name="Hsiao Y.Y."/>
            <person name="Niu S.C."/>
            <person name="Wang J.Y."/>
            <person name="Lin Y.C."/>
            <person name="Xu Q."/>
            <person name="Chen L.J."/>
            <person name="Yoshida K."/>
            <person name="Fujiwara S."/>
            <person name="Wang Z.W."/>
            <person name="Zhang Y.Q."/>
            <person name="Mitsuda N."/>
            <person name="Wang M."/>
            <person name="Liu G.H."/>
            <person name="Pecoraro L."/>
            <person name="Huang H.X."/>
            <person name="Xiao X.J."/>
            <person name="Lin M."/>
            <person name="Wu X.Y."/>
            <person name="Wu W.L."/>
            <person name="Chen Y.Y."/>
            <person name="Chang S.B."/>
            <person name="Sakamoto S."/>
            <person name="Ohme-Takagi M."/>
            <person name="Yagi M."/>
            <person name="Zeng S.J."/>
            <person name="Shen C.Y."/>
            <person name="Yeh C.M."/>
            <person name="Luo Y.B."/>
            <person name="Tsai W.C."/>
            <person name="Van de Peer Y."/>
            <person name="Liu Z.J."/>
        </authorList>
    </citation>
    <scope>NUCLEOTIDE SEQUENCE [LARGE SCALE GENOMIC DNA]</scope>
    <source>
        <tissue evidence="4">The whole plant</tissue>
    </source>
</reference>
<dbReference type="PROSITE" id="PS51375">
    <property type="entry name" value="PPR"/>
    <property type="match status" value="4"/>
</dbReference>
<dbReference type="GO" id="GO:0008270">
    <property type="term" value="F:zinc ion binding"/>
    <property type="evidence" value="ECO:0007669"/>
    <property type="project" value="InterPro"/>
</dbReference>
<dbReference type="EMBL" id="KZ502450">
    <property type="protein sequence ID" value="PKU78530.1"/>
    <property type="molecule type" value="Genomic_DNA"/>
</dbReference>
<dbReference type="Proteomes" id="UP000233837">
    <property type="component" value="Unassembled WGS sequence"/>
</dbReference>
<dbReference type="Gene3D" id="1.25.40.10">
    <property type="entry name" value="Tetratricopeptide repeat domain"/>
    <property type="match status" value="3"/>
</dbReference>
<dbReference type="Pfam" id="PF01535">
    <property type="entry name" value="PPR"/>
    <property type="match status" value="2"/>
</dbReference>
<dbReference type="FunFam" id="1.25.40.10:FF:000366">
    <property type="entry name" value="Pentatricopeptide (PPR) repeat-containing protein"/>
    <property type="match status" value="1"/>
</dbReference>
<dbReference type="InterPro" id="IPR011990">
    <property type="entry name" value="TPR-like_helical_dom_sf"/>
</dbReference>
<dbReference type="FunFam" id="1.25.40.10:FF:000031">
    <property type="entry name" value="Pentatricopeptide repeat-containing protein mitochondrial"/>
    <property type="match status" value="1"/>
</dbReference>
<evidence type="ECO:0000256" key="2">
    <source>
        <dbReference type="PROSITE-ProRule" id="PRU00708"/>
    </source>
</evidence>
<dbReference type="PANTHER" id="PTHR47926">
    <property type="entry name" value="PENTATRICOPEPTIDE REPEAT-CONTAINING PROTEIN"/>
    <property type="match status" value="1"/>
</dbReference>
<dbReference type="Pfam" id="PF13041">
    <property type="entry name" value="PPR_2"/>
    <property type="match status" value="2"/>
</dbReference>
<dbReference type="SUPFAM" id="SSF48452">
    <property type="entry name" value="TPR-like"/>
    <property type="match status" value="1"/>
</dbReference>
<dbReference type="GO" id="GO:0003723">
    <property type="term" value="F:RNA binding"/>
    <property type="evidence" value="ECO:0007669"/>
    <property type="project" value="InterPro"/>
</dbReference>
<feature type="repeat" description="PPR" evidence="2">
    <location>
        <begin position="369"/>
        <end position="403"/>
    </location>
</feature>
<protein>
    <submittedName>
        <fullName evidence="4">Pentatricopeptide repeat-containing protein</fullName>
    </submittedName>
</protein>
<dbReference type="InterPro" id="IPR046960">
    <property type="entry name" value="PPR_At4g14850-like_plant"/>
</dbReference>